<organism evidence="3 4">
    <name type="scientific">Arthrobacter flavus</name>
    <dbReference type="NCBI Taxonomy" id="95172"/>
    <lineage>
        <taxon>Bacteria</taxon>
        <taxon>Bacillati</taxon>
        <taxon>Actinomycetota</taxon>
        <taxon>Actinomycetes</taxon>
        <taxon>Micrococcales</taxon>
        <taxon>Micrococcaceae</taxon>
        <taxon>Arthrobacter</taxon>
    </lineage>
</organism>
<gene>
    <name evidence="3" type="ORF">ACFSFX_06800</name>
</gene>
<name>A0ABW4Q6I6_9MICC</name>
<evidence type="ECO:0000256" key="1">
    <source>
        <dbReference type="ARBA" id="ARBA00023125"/>
    </source>
</evidence>
<sequence length="435" mass="47321">MTQQQLPILGGLTSRSLQQCAHRAHERLGSAPPSGVRTLVGESWLRSLKNFPDPDAVQAPLFYSDEELDAYRRGHPLAAVLPIIRKLLVQPSLDSGLLVAVGDANGRLLWVEGDRDLRRRAEGMMFVAGSDWSEGAVGTSAPGTALALGRSVQIAGAEHFSPQAHRWSCTAVPVHDPDSGMVLGVVDITGTDDAVAVHTLSLVEATVAAAEAHLSLHRLQDQQPARKLAPAKTYSADREGLHILGQDHGVVHLGRQSVELSARHAELITLLALHPAGLSAEQLAAMAYPEHVSVTTVRAEMLRLRRVLSHQLPSLVPRSRPYRLPRELSVDASQVLDYLRRGAHRMALNMYRGPVLPRSEAPSIVRLRTEVSFLLREAVLNDGAVDAVLQYLQLPEAADDAEAWTAALKVLPPRSPRRASVVAHVERLEAEFRLS</sequence>
<proteinExistence type="predicted"/>
<accession>A0ABW4Q6I6</accession>
<dbReference type="EMBL" id="JBHUGA010000011">
    <property type="protein sequence ID" value="MFD1846306.1"/>
    <property type="molecule type" value="Genomic_DNA"/>
</dbReference>
<feature type="domain" description="OmpR/PhoB-type" evidence="2">
    <location>
        <begin position="255"/>
        <end position="324"/>
    </location>
</feature>
<dbReference type="InterPro" id="IPR003018">
    <property type="entry name" value="GAF"/>
</dbReference>
<dbReference type="Pfam" id="PF01590">
    <property type="entry name" value="GAF"/>
    <property type="match status" value="1"/>
</dbReference>
<dbReference type="Proteomes" id="UP001597307">
    <property type="component" value="Unassembled WGS sequence"/>
</dbReference>
<evidence type="ECO:0000259" key="2">
    <source>
        <dbReference type="SMART" id="SM00862"/>
    </source>
</evidence>
<protein>
    <submittedName>
        <fullName evidence="3">GAF domain-containing protein</fullName>
    </submittedName>
</protein>
<dbReference type="RefSeq" id="WP_343879790.1">
    <property type="nucleotide sequence ID" value="NZ_BAAAIJ010000047.1"/>
</dbReference>
<keyword evidence="1" id="KW-0238">DNA-binding</keyword>
<dbReference type="SMART" id="SM00862">
    <property type="entry name" value="Trans_reg_C"/>
    <property type="match status" value="1"/>
</dbReference>
<reference evidence="4" key="1">
    <citation type="journal article" date="2019" name="Int. J. Syst. Evol. Microbiol.">
        <title>The Global Catalogue of Microorganisms (GCM) 10K type strain sequencing project: providing services to taxonomists for standard genome sequencing and annotation.</title>
        <authorList>
            <consortium name="The Broad Institute Genomics Platform"/>
            <consortium name="The Broad Institute Genome Sequencing Center for Infectious Disease"/>
            <person name="Wu L."/>
            <person name="Ma J."/>
        </authorList>
    </citation>
    <scope>NUCLEOTIDE SEQUENCE [LARGE SCALE GENOMIC DNA]</scope>
    <source>
        <strain evidence="4">JCM 11496</strain>
    </source>
</reference>
<dbReference type="InterPro" id="IPR001867">
    <property type="entry name" value="OmpR/PhoB-type_DNA-bd"/>
</dbReference>
<comment type="caution">
    <text evidence="3">The sequence shown here is derived from an EMBL/GenBank/DDBJ whole genome shotgun (WGS) entry which is preliminary data.</text>
</comment>
<evidence type="ECO:0000313" key="3">
    <source>
        <dbReference type="EMBL" id="MFD1846306.1"/>
    </source>
</evidence>
<keyword evidence="4" id="KW-1185">Reference proteome</keyword>
<dbReference type="InterPro" id="IPR029016">
    <property type="entry name" value="GAF-like_dom_sf"/>
</dbReference>
<dbReference type="Gene3D" id="3.30.450.40">
    <property type="match status" value="1"/>
</dbReference>
<evidence type="ECO:0000313" key="4">
    <source>
        <dbReference type="Proteomes" id="UP001597307"/>
    </source>
</evidence>